<evidence type="ECO:0000313" key="2">
    <source>
        <dbReference type="EMBL" id="CAA9479646.1"/>
    </source>
</evidence>
<dbReference type="EMBL" id="CADCVT010000059">
    <property type="protein sequence ID" value="CAA9479646.1"/>
    <property type="molecule type" value="Genomic_DNA"/>
</dbReference>
<name>A0A6J4RX30_9ACTN</name>
<dbReference type="InterPro" id="IPR027417">
    <property type="entry name" value="P-loop_NTPase"/>
</dbReference>
<keyword evidence="1 2" id="KW-0808">Transferase</keyword>
<evidence type="ECO:0000256" key="1">
    <source>
        <dbReference type="ARBA" id="ARBA00022679"/>
    </source>
</evidence>
<dbReference type="PANTHER" id="PTHR12788">
    <property type="entry name" value="PROTEIN-TYROSINE SULFOTRANSFERASE 2"/>
    <property type="match status" value="1"/>
</dbReference>
<dbReference type="PANTHER" id="PTHR12788:SF10">
    <property type="entry name" value="PROTEIN-TYROSINE SULFOTRANSFERASE"/>
    <property type="match status" value="1"/>
</dbReference>
<gene>
    <name evidence="2" type="ORF">AVDCRST_MAG85-586</name>
</gene>
<dbReference type="Gene3D" id="3.40.50.300">
    <property type="entry name" value="P-loop containing nucleotide triphosphate hydrolases"/>
    <property type="match status" value="1"/>
</dbReference>
<dbReference type="AlphaFoldDB" id="A0A6J4RX30"/>
<protein>
    <submittedName>
        <fullName evidence="2">Sulfotransferase domain superfamily</fullName>
    </submittedName>
</protein>
<proteinExistence type="predicted"/>
<dbReference type="Pfam" id="PF13469">
    <property type="entry name" value="Sulfotransfer_3"/>
    <property type="match status" value="1"/>
</dbReference>
<dbReference type="InterPro" id="IPR026634">
    <property type="entry name" value="TPST-like"/>
</dbReference>
<accession>A0A6J4RX30</accession>
<dbReference type="GO" id="GO:0008476">
    <property type="term" value="F:protein-tyrosine sulfotransferase activity"/>
    <property type="evidence" value="ECO:0007669"/>
    <property type="project" value="InterPro"/>
</dbReference>
<sequence length="299" mass="32650">MTAAGTPASPAPFVVGVPRSGTTLLRLMLDAHPALAVPPETHFVPRALSAAQAQPGGASTFWHIVVSSERFGDFGIDADELRRRIDALRPFEAAEGVRAFYRLYAERQGKPRWGDKTPSYLASMLIIAAALPEARVVHIIRDGRDVACSIVPLGFGPDSVAEAAAWWSAGIARARAQAASLPGYLEIRYEDLVTRTAETLHPVCDLVDLPFAPAMLEYHRNAGARMAEIERDLPARDGSVLLTASERAAMHALTRDPPRAAREGRWRRDMTPEDQRDFEAVAGPLLAELGYPLRWRNSA</sequence>
<dbReference type="SUPFAM" id="SSF52540">
    <property type="entry name" value="P-loop containing nucleoside triphosphate hydrolases"/>
    <property type="match status" value="1"/>
</dbReference>
<reference evidence="2" key="1">
    <citation type="submission" date="2020-02" db="EMBL/GenBank/DDBJ databases">
        <authorList>
            <person name="Meier V. D."/>
        </authorList>
    </citation>
    <scope>NUCLEOTIDE SEQUENCE</scope>
    <source>
        <strain evidence="2">AVDCRST_MAG85</strain>
    </source>
</reference>
<organism evidence="2">
    <name type="scientific">uncultured Solirubrobacteraceae bacterium</name>
    <dbReference type="NCBI Taxonomy" id="1162706"/>
    <lineage>
        <taxon>Bacteria</taxon>
        <taxon>Bacillati</taxon>
        <taxon>Actinomycetota</taxon>
        <taxon>Thermoleophilia</taxon>
        <taxon>Solirubrobacterales</taxon>
        <taxon>Solirubrobacteraceae</taxon>
        <taxon>environmental samples</taxon>
    </lineage>
</organism>